<gene>
    <name evidence="11" type="ORF">TELCIR_22184</name>
</gene>
<evidence type="ECO:0000256" key="9">
    <source>
        <dbReference type="PIRSR" id="PIRSR605708-2"/>
    </source>
</evidence>
<evidence type="ECO:0000259" key="10">
    <source>
        <dbReference type="Pfam" id="PF04209"/>
    </source>
</evidence>
<dbReference type="OrthoDB" id="1689029at2759"/>
<feature type="non-terminal residue" evidence="11">
    <location>
        <position position="1"/>
    </location>
</feature>
<dbReference type="GO" id="GO:0006559">
    <property type="term" value="P:L-phenylalanine catabolic process"/>
    <property type="evidence" value="ECO:0007669"/>
    <property type="project" value="UniProtKB-UniPathway"/>
</dbReference>
<organism evidence="11 12">
    <name type="scientific">Teladorsagia circumcincta</name>
    <name type="common">Brown stomach worm</name>
    <name type="synonym">Ostertagia circumcincta</name>
    <dbReference type="NCBI Taxonomy" id="45464"/>
    <lineage>
        <taxon>Eukaryota</taxon>
        <taxon>Metazoa</taxon>
        <taxon>Ecdysozoa</taxon>
        <taxon>Nematoda</taxon>
        <taxon>Chromadorea</taxon>
        <taxon>Rhabditida</taxon>
        <taxon>Rhabditina</taxon>
        <taxon>Rhabditomorpha</taxon>
        <taxon>Strongyloidea</taxon>
        <taxon>Trichostrongylidae</taxon>
        <taxon>Teladorsagia</taxon>
    </lineage>
</organism>
<feature type="non-terminal residue" evidence="11">
    <location>
        <position position="60"/>
    </location>
</feature>
<comment type="pathway">
    <text evidence="2">Amino-acid degradation; L-phenylalanine degradation; acetoacetate and fumarate from L-phenylalanine: step 4/6.</text>
</comment>
<dbReference type="GO" id="GO:0005737">
    <property type="term" value="C:cytoplasm"/>
    <property type="evidence" value="ECO:0007669"/>
    <property type="project" value="TreeGrafter"/>
</dbReference>
<feature type="binding site" evidence="9">
    <location>
        <position position="35"/>
    </location>
    <ligand>
        <name>Fe cation</name>
        <dbReference type="ChEBI" id="CHEBI:24875"/>
    </ligand>
</feature>
<accession>A0A2G9TEN6</accession>
<evidence type="ECO:0000256" key="3">
    <source>
        <dbReference type="ARBA" id="ARBA00007757"/>
    </source>
</evidence>
<keyword evidence="9" id="KW-0408">Iron</keyword>
<evidence type="ECO:0000256" key="1">
    <source>
        <dbReference type="ARBA" id="ARBA00001962"/>
    </source>
</evidence>
<comment type="similarity">
    <text evidence="3">Belongs to the homogentisate dioxygenase family.</text>
</comment>
<protein>
    <recommendedName>
        <fullName evidence="5">Homogentisate 1,2-dioxygenase</fullName>
        <ecNumber evidence="4">1.13.11.5</ecNumber>
    </recommendedName>
    <alternativeName>
        <fullName evidence="6">Homogentisate oxygenase</fullName>
    </alternativeName>
    <alternativeName>
        <fullName evidence="7">Homogentisic acid oxidase</fullName>
    </alternativeName>
    <alternativeName>
        <fullName evidence="8">Homogentisicase</fullName>
    </alternativeName>
</protein>
<dbReference type="InterPro" id="IPR005708">
    <property type="entry name" value="Homogentis_dOase"/>
</dbReference>
<keyword evidence="9" id="KW-0479">Metal-binding</keyword>
<dbReference type="SUPFAM" id="SSF51182">
    <property type="entry name" value="RmlC-like cupins"/>
    <property type="match status" value="1"/>
</dbReference>
<evidence type="ECO:0000256" key="2">
    <source>
        <dbReference type="ARBA" id="ARBA00004704"/>
    </source>
</evidence>
<dbReference type="GO" id="GO:0006570">
    <property type="term" value="P:tyrosine metabolic process"/>
    <property type="evidence" value="ECO:0007669"/>
    <property type="project" value="InterPro"/>
</dbReference>
<proteinExistence type="inferred from homology"/>
<keyword evidence="12" id="KW-1185">Reference proteome</keyword>
<dbReference type="Proteomes" id="UP000230423">
    <property type="component" value="Unassembled WGS sequence"/>
</dbReference>
<dbReference type="EMBL" id="KZ376996">
    <property type="protein sequence ID" value="PIO56417.1"/>
    <property type="molecule type" value="Genomic_DNA"/>
</dbReference>
<dbReference type="GO" id="GO:0004411">
    <property type="term" value="F:homogentisate 1,2-dioxygenase activity"/>
    <property type="evidence" value="ECO:0007669"/>
    <property type="project" value="UniProtKB-EC"/>
</dbReference>
<dbReference type="InterPro" id="IPR046451">
    <property type="entry name" value="HgmA_C"/>
</dbReference>
<dbReference type="PANTHER" id="PTHR11056">
    <property type="entry name" value="HOMOGENTISATE 1,2-DIOXYGENASE"/>
    <property type="match status" value="1"/>
</dbReference>
<evidence type="ECO:0000256" key="4">
    <source>
        <dbReference type="ARBA" id="ARBA00013127"/>
    </source>
</evidence>
<sequence length="60" mass="6452">NCMSEYMGLIVGCYEAKEAGFRPGGGSLHSMMTPHGPDKTCFEKASKDALKPQRVAEGTM</sequence>
<evidence type="ECO:0000256" key="5">
    <source>
        <dbReference type="ARBA" id="ARBA00018757"/>
    </source>
</evidence>
<feature type="binding site" evidence="9">
    <location>
        <position position="35"/>
    </location>
    <ligand>
        <name>homogentisate</name>
        <dbReference type="ChEBI" id="CHEBI:16169"/>
    </ligand>
</feature>
<dbReference type="AlphaFoldDB" id="A0A2G9TEN6"/>
<evidence type="ECO:0000256" key="7">
    <source>
        <dbReference type="ARBA" id="ARBA00030437"/>
    </source>
</evidence>
<evidence type="ECO:0000313" key="11">
    <source>
        <dbReference type="EMBL" id="PIO56417.1"/>
    </source>
</evidence>
<dbReference type="Gene3D" id="2.60.120.10">
    <property type="entry name" value="Jelly Rolls"/>
    <property type="match status" value="1"/>
</dbReference>
<evidence type="ECO:0000256" key="6">
    <source>
        <dbReference type="ARBA" id="ARBA00030235"/>
    </source>
</evidence>
<comment type="cofactor">
    <cofactor evidence="1 9">
        <name>Fe cation</name>
        <dbReference type="ChEBI" id="CHEBI:24875"/>
    </cofactor>
</comment>
<dbReference type="InterPro" id="IPR014710">
    <property type="entry name" value="RmlC-like_jellyroll"/>
</dbReference>
<dbReference type="PANTHER" id="PTHR11056:SF0">
    <property type="entry name" value="HOMOGENTISATE 1,2-DIOXYGENASE"/>
    <property type="match status" value="1"/>
</dbReference>
<evidence type="ECO:0000256" key="8">
    <source>
        <dbReference type="ARBA" id="ARBA00033225"/>
    </source>
</evidence>
<dbReference type="InterPro" id="IPR011051">
    <property type="entry name" value="RmlC_Cupin_sf"/>
</dbReference>
<dbReference type="GO" id="GO:0046872">
    <property type="term" value="F:metal ion binding"/>
    <property type="evidence" value="ECO:0007669"/>
    <property type="project" value="UniProtKB-KW"/>
</dbReference>
<feature type="binding site" evidence="9">
    <location>
        <position position="14"/>
    </location>
    <ligand>
        <name>homogentisate</name>
        <dbReference type="ChEBI" id="CHEBI:16169"/>
    </ligand>
</feature>
<dbReference type="UniPathway" id="UPA00139">
    <property type="reaction ID" value="UER00339"/>
</dbReference>
<evidence type="ECO:0000313" key="12">
    <source>
        <dbReference type="Proteomes" id="UP000230423"/>
    </source>
</evidence>
<feature type="domain" description="Homogentisate 1,2-dioxygenase C-terminal" evidence="10">
    <location>
        <begin position="1"/>
        <end position="59"/>
    </location>
</feature>
<dbReference type="Pfam" id="PF04209">
    <property type="entry name" value="HgmA_C"/>
    <property type="match status" value="1"/>
</dbReference>
<dbReference type="EC" id="1.13.11.5" evidence="4"/>
<name>A0A2G9TEN6_TELCI</name>
<reference evidence="11 12" key="1">
    <citation type="submission" date="2015-09" db="EMBL/GenBank/DDBJ databases">
        <title>Draft genome of the parasitic nematode Teladorsagia circumcincta isolate WARC Sus (inbred).</title>
        <authorList>
            <person name="Mitreva M."/>
        </authorList>
    </citation>
    <scope>NUCLEOTIDE SEQUENCE [LARGE SCALE GENOMIC DNA]</scope>
    <source>
        <strain evidence="11 12">S</strain>
    </source>
</reference>
<feature type="binding site" evidence="9">
    <location>
        <position position="5"/>
    </location>
    <ligand>
        <name>Fe cation</name>
        <dbReference type="ChEBI" id="CHEBI:24875"/>
    </ligand>
</feature>